<keyword evidence="6 7" id="KW-0732">Signal</keyword>
<comment type="subcellular location">
    <subcellularLocation>
        <location evidence="6">Cellular thylakoid membrane</location>
    </subcellularLocation>
</comment>
<dbReference type="Gene3D" id="1.10.8.110">
    <property type="entry name" value="Photosystem I PsaF, reaction centre subunit III"/>
    <property type="match status" value="1"/>
</dbReference>
<dbReference type="Pfam" id="PF02507">
    <property type="entry name" value="PSI_PsaF"/>
    <property type="match status" value="1"/>
</dbReference>
<dbReference type="InterPro" id="IPR036577">
    <property type="entry name" value="PSI_PsaF_sf"/>
</dbReference>
<sequence>MQRLFALVLVLFLGLGFANPQPAHAYNLTRCGDNPVFVQRMKDSTSASAQRRFEQYSDLLCGKDDGLPHLITDGNLAHAGEFTIPGILFLLITGWIGWAGRSYLQAVKKTGKPEENEIIINVPLAISCMLGAALWPLLAVKELLSGELTERDGNVPVGADSVLLAQANKQAPAASQNRAR</sequence>
<evidence type="ECO:0000256" key="7">
    <source>
        <dbReference type="SAM" id="SignalP"/>
    </source>
</evidence>
<comment type="function">
    <text evidence="6">Participates in efficiency of electron transfer from plastocyanin to P700 (or cytochrome c553 in algae and cyanobacteria). This plastocyanin-docking protein contributes to the specific association of plastocyanin to PSI.</text>
</comment>
<dbReference type="EMBL" id="AP018203">
    <property type="protein sequence ID" value="BAY56411.1"/>
    <property type="molecule type" value="Genomic_DNA"/>
</dbReference>
<evidence type="ECO:0000256" key="4">
    <source>
        <dbReference type="ARBA" id="ARBA00022836"/>
    </source>
</evidence>
<evidence type="ECO:0000256" key="5">
    <source>
        <dbReference type="ARBA" id="ARBA00033433"/>
    </source>
</evidence>
<accession>A0A1Z4JI53</accession>
<evidence type="ECO:0000256" key="6">
    <source>
        <dbReference type="RuleBase" id="RU368107"/>
    </source>
</evidence>
<keyword evidence="6" id="KW-0472">Membrane</keyword>
<protein>
    <recommendedName>
        <fullName evidence="2 6">Photosystem I reaction center subunit III</fullName>
    </recommendedName>
    <alternativeName>
        <fullName evidence="5 6">PSI-F</fullName>
    </alternativeName>
</protein>
<evidence type="ECO:0000256" key="1">
    <source>
        <dbReference type="ARBA" id="ARBA00008386"/>
    </source>
</evidence>
<feature type="transmembrane region" description="Helical" evidence="6">
    <location>
        <begin position="118"/>
        <end position="138"/>
    </location>
</feature>
<dbReference type="GO" id="GO:0031676">
    <property type="term" value="C:plasma membrane-derived thylakoid membrane"/>
    <property type="evidence" value="ECO:0007669"/>
    <property type="project" value="UniProtKB-SubCell"/>
</dbReference>
<evidence type="ECO:0000313" key="8">
    <source>
        <dbReference type="EMBL" id="BAY56411.1"/>
    </source>
</evidence>
<keyword evidence="4 6" id="KW-0603">Photosystem I</keyword>
<dbReference type="AlphaFoldDB" id="A0A1Z4JI53"/>
<reference evidence="8 9" key="1">
    <citation type="submission" date="2017-06" db="EMBL/GenBank/DDBJ databases">
        <title>Genome sequencing of cyanobaciteial culture collection at National Institute for Environmental Studies (NIES).</title>
        <authorList>
            <person name="Hirose Y."/>
            <person name="Shimura Y."/>
            <person name="Fujisawa T."/>
            <person name="Nakamura Y."/>
            <person name="Kawachi M."/>
        </authorList>
    </citation>
    <scope>NUCLEOTIDE SEQUENCE [LARGE SCALE GENOMIC DNA]</scope>
    <source>
        <strain evidence="8 9">NIES-2135</strain>
    </source>
</reference>
<dbReference type="GO" id="GO:0009538">
    <property type="term" value="C:photosystem I reaction center"/>
    <property type="evidence" value="ECO:0007669"/>
    <property type="project" value="UniProtKB-UniRule"/>
</dbReference>
<comment type="similarity">
    <text evidence="1 6">Belongs to the PsaF family.</text>
</comment>
<evidence type="ECO:0000256" key="2">
    <source>
        <dbReference type="ARBA" id="ARBA00016492"/>
    </source>
</evidence>
<dbReference type="PANTHER" id="PTHR34939">
    <property type="entry name" value="PHOTOSYSTEM I REACTION CENTER SUBUNIT III, CHLOROPLASTIC"/>
    <property type="match status" value="1"/>
</dbReference>
<keyword evidence="6" id="KW-0793">Thylakoid</keyword>
<name>A0A1Z4JI53_LEPBY</name>
<proteinExistence type="inferred from homology"/>
<keyword evidence="6" id="KW-0812">Transmembrane</keyword>
<feature type="signal peptide" evidence="7">
    <location>
        <begin position="1"/>
        <end position="25"/>
    </location>
</feature>
<gene>
    <name evidence="8" type="ORF">NIES2135_32430</name>
</gene>
<dbReference type="GO" id="GO:0015979">
    <property type="term" value="P:photosynthesis"/>
    <property type="evidence" value="ECO:0007669"/>
    <property type="project" value="UniProtKB-UniRule"/>
</dbReference>
<feature type="transmembrane region" description="Helical" evidence="6">
    <location>
        <begin position="76"/>
        <end position="98"/>
    </location>
</feature>
<dbReference type="Proteomes" id="UP000217895">
    <property type="component" value="Chromosome"/>
</dbReference>
<keyword evidence="3 6" id="KW-0602">Photosynthesis</keyword>
<evidence type="ECO:0000256" key="3">
    <source>
        <dbReference type="ARBA" id="ARBA00022531"/>
    </source>
</evidence>
<keyword evidence="9" id="KW-1185">Reference proteome</keyword>
<keyword evidence="6" id="KW-1133">Transmembrane helix</keyword>
<dbReference type="PANTHER" id="PTHR34939:SF1">
    <property type="entry name" value="PHOTOSYSTEM I REACTION CENTER SUBUNIT III, CHLOROPLASTIC"/>
    <property type="match status" value="1"/>
</dbReference>
<organism evidence="8 9">
    <name type="scientific">Leptolyngbya boryana NIES-2135</name>
    <dbReference type="NCBI Taxonomy" id="1973484"/>
    <lineage>
        <taxon>Bacteria</taxon>
        <taxon>Bacillati</taxon>
        <taxon>Cyanobacteriota</taxon>
        <taxon>Cyanophyceae</taxon>
        <taxon>Leptolyngbyales</taxon>
        <taxon>Leptolyngbyaceae</taxon>
        <taxon>Leptolyngbya group</taxon>
        <taxon>Leptolyngbya</taxon>
    </lineage>
</organism>
<dbReference type="SUPFAM" id="SSF81536">
    <property type="entry name" value="Subunit III of photosystem I reaction centre, PsaF"/>
    <property type="match status" value="1"/>
</dbReference>
<feature type="chain" id="PRO_5011112703" description="Photosystem I reaction center subunit III" evidence="7">
    <location>
        <begin position="26"/>
        <end position="180"/>
    </location>
</feature>
<evidence type="ECO:0000313" key="9">
    <source>
        <dbReference type="Proteomes" id="UP000217895"/>
    </source>
</evidence>
<dbReference type="InterPro" id="IPR003666">
    <property type="entry name" value="PSI_PsaF"/>
</dbReference>